<dbReference type="Pfam" id="PF16931">
    <property type="entry name" value="Phage_holin_8"/>
    <property type="match status" value="1"/>
</dbReference>
<protein>
    <recommendedName>
        <fullName evidence="4">Phage holin</fullName>
    </recommendedName>
</protein>
<keyword evidence="1" id="KW-1133">Transmembrane helix</keyword>
<proteinExistence type="predicted"/>
<feature type="transmembrane region" description="Helical" evidence="1">
    <location>
        <begin position="83"/>
        <end position="100"/>
    </location>
</feature>
<keyword evidence="1" id="KW-0812">Transmembrane</keyword>
<dbReference type="RefSeq" id="WP_051555722.1">
    <property type="nucleotide sequence ID" value="NZ_LUCV01000049.1"/>
</dbReference>
<feature type="transmembrane region" description="Helical" evidence="1">
    <location>
        <begin position="55"/>
        <end position="77"/>
    </location>
</feature>
<dbReference type="InterPro" id="IPR032637">
    <property type="entry name" value="Phage_holin-like"/>
</dbReference>
<evidence type="ECO:0000256" key="1">
    <source>
        <dbReference type="SAM" id="Phobius"/>
    </source>
</evidence>
<evidence type="ECO:0008006" key="4">
    <source>
        <dbReference type="Google" id="ProtNLM"/>
    </source>
</evidence>
<gene>
    <name evidence="2" type="ORF">AYO28_03120</name>
</gene>
<reference evidence="2 3" key="1">
    <citation type="submission" date="2016-03" db="EMBL/GenBank/DDBJ databases">
        <title>Draft Genome Assembly of Pseudomonas putida strain CBF10-2.</title>
        <authorList>
            <person name="Iyer R.S."/>
            <person name="Damania A."/>
        </authorList>
    </citation>
    <scope>NUCLEOTIDE SEQUENCE [LARGE SCALE GENOMIC DNA]</scope>
    <source>
        <strain evidence="2 3">CBF10-2</strain>
    </source>
</reference>
<dbReference type="AlphaFoldDB" id="A0A177SAB3"/>
<organism evidence="2 3">
    <name type="scientific">Pseudomonas putida</name>
    <name type="common">Arthrobacter siderocapsulatus</name>
    <dbReference type="NCBI Taxonomy" id="303"/>
    <lineage>
        <taxon>Bacteria</taxon>
        <taxon>Pseudomonadati</taxon>
        <taxon>Pseudomonadota</taxon>
        <taxon>Gammaproteobacteria</taxon>
        <taxon>Pseudomonadales</taxon>
        <taxon>Pseudomonadaceae</taxon>
        <taxon>Pseudomonas</taxon>
    </lineage>
</organism>
<accession>A0A177SAB3</accession>
<feature type="transmembrane region" description="Helical" evidence="1">
    <location>
        <begin position="29"/>
        <end position="46"/>
    </location>
</feature>
<evidence type="ECO:0000313" key="3">
    <source>
        <dbReference type="Proteomes" id="UP000077752"/>
    </source>
</evidence>
<dbReference type="EMBL" id="LUCV01000049">
    <property type="protein sequence ID" value="OAI84887.1"/>
    <property type="molecule type" value="Genomic_DNA"/>
</dbReference>
<dbReference type="Proteomes" id="UP000077752">
    <property type="component" value="Unassembled WGS sequence"/>
</dbReference>
<comment type="caution">
    <text evidence="2">The sequence shown here is derived from an EMBL/GenBank/DDBJ whole genome shotgun (WGS) entry which is preliminary data.</text>
</comment>
<evidence type="ECO:0000313" key="2">
    <source>
        <dbReference type="EMBL" id="OAI84887.1"/>
    </source>
</evidence>
<keyword evidence="1" id="KW-0472">Membrane</keyword>
<name>A0A177SAB3_PSEPU</name>
<sequence>MADAATPAACAVVGAGGIALASCLPTIDLNAVVCAFGSSLLFVLWAKDLTLWQRLGYLLVGWIGGYYGSAEILAQAWTKTSGIAAFGCGLVTVLVSISVLESFNTGKLPKWVTELPAAIGSLFPKRGGQ</sequence>